<protein>
    <submittedName>
        <fullName evidence="1">Uncharacterized protein</fullName>
    </submittedName>
</protein>
<dbReference type="Proteomes" id="UP001431783">
    <property type="component" value="Unassembled WGS sequence"/>
</dbReference>
<comment type="caution">
    <text evidence="1">The sequence shown here is derived from an EMBL/GenBank/DDBJ whole genome shotgun (WGS) entry which is preliminary data.</text>
</comment>
<keyword evidence="2" id="KW-1185">Reference proteome</keyword>
<evidence type="ECO:0000313" key="1">
    <source>
        <dbReference type="EMBL" id="KAK9892473.1"/>
    </source>
</evidence>
<accession>A0AAW1VHY7</accession>
<gene>
    <name evidence="1" type="ORF">WA026_020464</name>
</gene>
<dbReference type="AlphaFoldDB" id="A0AAW1VHY7"/>
<proteinExistence type="predicted"/>
<sequence>MGITLAIFNFVGKPPLSKHKFTTLHNVSENTRNRSAFIPYISVVCFALI</sequence>
<dbReference type="EMBL" id="JARQZJ010000135">
    <property type="protein sequence ID" value="KAK9892473.1"/>
    <property type="molecule type" value="Genomic_DNA"/>
</dbReference>
<organism evidence="1 2">
    <name type="scientific">Henosepilachna vigintioctopunctata</name>
    <dbReference type="NCBI Taxonomy" id="420089"/>
    <lineage>
        <taxon>Eukaryota</taxon>
        <taxon>Metazoa</taxon>
        <taxon>Ecdysozoa</taxon>
        <taxon>Arthropoda</taxon>
        <taxon>Hexapoda</taxon>
        <taxon>Insecta</taxon>
        <taxon>Pterygota</taxon>
        <taxon>Neoptera</taxon>
        <taxon>Endopterygota</taxon>
        <taxon>Coleoptera</taxon>
        <taxon>Polyphaga</taxon>
        <taxon>Cucujiformia</taxon>
        <taxon>Coccinelloidea</taxon>
        <taxon>Coccinellidae</taxon>
        <taxon>Epilachninae</taxon>
        <taxon>Epilachnini</taxon>
        <taxon>Henosepilachna</taxon>
    </lineage>
</organism>
<name>A0AAW1VHY7_9CUCU</name>
<reference evidence="1 2" key="1">
    <citation type="submission" date="2023-03" db="EMBL/GenBank/DDBJ databases">
        <title>Genome insight into feeding habits of ladybird beetles.</title>
        <authorList>
            <person name="Li H.-S."/>
            <person name="Huang Y.-H."/>
            <person name="Pang H."/>
        </authorList>
    </citation>
    <scope>NUCLEOTIDE SEQUENCE [LARGE SCALE GENOMIC DNA]</scope>
    <source>
        <strain evidence="1">SYSU_2023b</strain>
        <tissue evidence="1">Whole body</tissue>
    </source>
</reference>
<evidence type="ECO:0000313" key="2">
    <source>
        <dbReference type="Proteomes" id="UP001431783"/>
    </source>
</evidence>